<keyword evidence="3" id="KW-0812">Transmembrane</keyword>
<feature type="transmembrane region" description="Helical" evidence="3">
    <location>
        <begin position="84"/>
        <end position="102"/>
    </location>
</feature>
<proteinExistence type="predicted"/>
<feature type="coiled-coil region" evidence="1">
    <location>
        <begin position="133"/>
        <end position="181"/>
    </location>
</feature>
<feature type="coiled-coil region" evidence="1">
    <location>
        <begin position="29"/>
        <end position="73"/>
    </location>
</feature>
<dbReference type="OrthoDB" id="10411644at2759"/>
<reference evidence="4 5" key="1">
    <citation type="submission" date="2016-04" db="EMBL/GenBank/DDBJ databases">
        <title>A degradative enzymes factory behind the ericoid mycorrhizal symbiosis.</title>
        <authorList>
            <consortium name="DOE Joint Genome Institute"/>
            <person name="Martino E."/>
            <person name="Morin E."/>
            <person name="Grelet G."/>
            <person name="Kuo A."/>
            <person name="Kohler A."/>
            <person name="Daghino S."/>
            <person name="Barry K."/>
            <person name="Choi C."/>
            <person name="Cichocki N."/>
            <person name="Clum A."/>
            <person name="Copeland A."/>
            <person name="Hainaut M."/>
            <person name="Haridas S."/>
            <person name="Labutti K."/>
            <person name="Lindquist E."/>
            <person name="Lipzen A."/>
            <person name="Khouja H.-R."/>
            <person name="Murat C."/>
            <person name="Ohm R."/>
            <person name="Olson A."/>
            <person name="Spatafora J."/>
            <person name="Veneault-Fourrey C."/>
            <person name="Henrissat B."/>
            <person name="Grigoriev I."/>
            <person name="Martin F."/>
            <person name="Perotto S."/>
        </authorList>
    </citation>
    <scope>NUCLEOTIDE SEQUENCE [LARGE SCALE GENOMIC DNA]</scope>
    <source>
        <strain evidence="4 5">E</strain>
    </source>
</reference>
<accession>A0A2J6T616</accession>
<evidence type="ECO:0000256" key="1">
    <source>
        <dbReference type="SAM" id="Coils"/>
    </source>
</evidence>
<evidence type="ECO:0000313" key="4">
    <source>
        <dbReference type="EMBL" id="PMD58457.1"/>
    </source>
</evidence>
<dbReference type="InParanoid" id="A0A2J6T616"/>
<dbReference type="EMBL" id="KZ613822">
    <property type="protein sequence ID" value="PMD58457.1"/>
    <property type="molecule type" value="Genomic_DNA"/>
</dbReference>
<dbReference type="Proteomes" id="UP000235371">
    <property type="component" value="Unassembled WGS sequence"/>
</dbReference>
<organism evidence="4 5">
    <name type="scientific">Hyaloscypha bicolor E</name>
    <dbReference type="NCBI Taxonomy" id="1095630"/>
    <lineage>
        <taxon>Eukaryota</taxon>
        <taxon>Fungi</taxon>
        <taxon>Dikarya</taxon>
        <taxon>Ascomycota</taxon>
        <taxon>Pezizomycotina</taxon>
        <taxon>Leotiomycetes</taxon>
        <taxon>Helotiales</taxon>
        <taxon>Hyaloscyphaceae</taxon>
        <taxon>Hyaloscypha</taxon>
        <taxon>Hyaloscypha bicolor</taxon>
    </lineage>
</organism>
<keyword evidence="3" id="KW-1133">Transmembrane helix</keyword>
<keyword evidence="3" id="KW-0472">Membrane</keyword>
<dbReference type="AlphaFoldDB" id="A0A2J6T616"/>
<feature type="compositionally biased region" description="Low complexity" evidence="2">
    <location>
        <begin position="256"/>
        <end position="273"/>
    </location>
</feature>
<gene>
    <name evidence="4" type="ORF">K444DRAFT_631051</name>
</gene>
<keyword evidence="5" id="KW-1185">Reference proteome</keyword>
<dbReference type="RefSeq" id="XP_024735361.1">
    <property type="nucleotide sequence ID" value="XM_024883295.1"/>
</dbReference>
<name>A0A2J6T616_9HELO</name>
<keyword evidence="1" id="KW-0175">Coiled coil</keyword>
<evidence type="ECO:0000256" key="3">
    <source>
        <dbReference type="SAM" id="Phobius"/>
    </source>
</evidence>
<protein>
    <submittedName>
        <fullName evidence="4">Uncharacterized protein</fullName>
    </submittedName>
</protein>
<evidence type="ECO:0000313" key="5">
    <source>
        <dbReference type="Proteomes" id="UP000235371"/>
    </source>
</evidence>
<sequence>MHEYSIERRIWLILFGHTDAKPFPGVNPLIEYNLKYQQLQEARQAYEDKGQELDNKLELIKKLSDEAMEIQDASIEKQRKMYKWVYRAITVDVVITGLYYGHLNGFNQHEEHTYLMQIRMAMRRIITRLGVGITQMQREHQEKLNALRKLKVEVDRLDVEISDKEAELERIRAEWKEVRATFYSVKKPQYGEQVRRERVEVFIIGQTSTGDEWAWMAPKESRRSCESALRAENGLNRPSLPAVCKKQVHLAIEGQPRSSSSRRPAKASSASMH</sequence>
<evidence type="ECO:0000256" key="2">
    <source>
        <dbReference type="SAM" id="MobiDB-lite"/>
    </source>
</evidence>
<feature type="region of interest" description="Disordered" evidence="2">
    <location>
        <begin position="252"/>
        <end position="273"/>
    </location>
</feature>
<dbReference type="GeneID" id="36591372"/>